<dbReference type="AlphaFoldDB" id="A0A177WA98"/>
<dbReference type="OrthoDB" id="5593200at2759"/>
<dbReference type="VEuPathDB" id="FungiDB:BDEG_20779"/>
<sequence length="160" mass="17442">MLAAAPTHHESAELDSITPQIRLADSNNVQSWNDAVGSDTRHPATEASFDSTSAIDNLASGYMILEDDQDGPDTCLDQNANEYESIIDESSVYDPADYQQAPLPLELESHPSHDIPAADLDVIRQVMSSIQLPTPSWASAIPEHKWLPVFKSSPASNNQE</sequence>
<dbReference type="Proteomes" id="UP000077115">
    <property type="component" value="Unassembled WGS sequence"/>
</dbReference>
<dbReference type="EMBL" id="DS022300">
    <property type="protein sequence ID" value="OAJ36624.1"/>
    <property type="molecule type" value="Genomic_DNA"/>
</dbReference>
<gene>
    <name evidence="1" type="ORF">BDEG_20779</name>
</gene>
<organism evidence="1 2">
    <name type="scientific">Batrachochytrium dendrobatidis (strain JEL423)</name>
    <dbReference type="NCBI Taxonomy" id="403673"/>
    <lineage>
        <taxon>Eukaryota</taxon>
        <taxon>Fungi</taxon>
        <taxon>Fungi incertae sedis</taxon>
        <taxon>Chytridiomycota</taxon>
        <taxon>Chytridiomycota incertae sedis</taxon>
        <taxon>Chytridiomycetes</taxon>
        <taxon>Rhizophydiales</taxon>
        <taxon>Rhizophydiales incertae sedis</taxon>
        <taxon>Batrachochytrium</taxon>
    </lineage>
</organism>
<name>A0A177WA98_BATDL</name>
<reference evidence="1 2" key="1">
    <citation type="submission" date="2006-10" db="EMBL/GenBank/DDBJ databases">
        <title>The Genome Sequence of Batrachochytrium dendrobatidis JEL423.</title>
        <authorList>
            <consortium name="The Broad Institute Genome Sequencing Platform"/>
            <person name="Birren B."/>
            <person name="Lander E."/>
            <person name="Galagan J."/>
            <person name="Cuomo C."/>
            <person name="Devon K."/>
            <person name="Jaffe D."/>
            <person name="Butler J."/>
            <person name="Alvarez P."/>
            <person name="Gnerre S."/>
            <person name="Grabherr M."/>
            <person name="Kleber M."/>
            <person name="Mauceli E."/>
            <person name="Brockman W."/>
            <person name="Young S."/>
            <person name="LaButti K."/>
            <person name="Sykes S."/>
            <person name="DeCaprio D."/>
            <person name="Crawford M."/>
            <person name="Koehrsen M."/>
            <person name="Engels R."/>
            <person name="Montgomery P."/>
            <person name="Pearson M."/>
            <person name="Howarth C."/>
            <person name="Larson L."/>
            <person name="White J."/>
            <person name="O'Leary S."/>
            <person name="Kodira C."/>
            <person name="Zeng Q."/>
            <person name="Yandava C."/>
            <person name="Alvarado L."/>
            <person name="Longcore J."/>
            <person name="James T."/>
        </authorList>
    </citation>
    <scope>NUCLEOTIDE SEQUENCE [LARGE SCALE GENOMIC DNA]</scope>
    <source>
        <strain evidence="1 2">JEL423</strain>
    </source>
</reference>
<evidence type="ECO:0000313" key="2">
    <source>
        <dbReference type="Proteomes" id="UP000077115"/>
    </source>
</evidence>
<proteinExistence type="predicted"/>
<reference evidence="1 2" key="2">
    <citation type="submission" date="2016-05" db="EMBL/GenBank/DDBJ databases">
        <title>Lineage-specific infection strategies underlie the spectrum of fungal disease in amphibians.</title>
        <authorList>
            <person name="Cuomo C.A."/>
            <person name="Farrer R.A."/>
            <person name="James T."/>
            <person name="Longcore J."/>
            <person name="Birren B."/>
        </authorList>
    </citation>
    <scope>NUCLEOTIDE SEQUENCE [LARGE SCALE GENOMIC DNA]</scope>
    <source>
        <strain evidence="1 2">JEL423</strain>
    </source>
</reference>
<accession>A0A177WA98</accession>
<protein>
    <submittedName>
        <fullName evidence="1">Uncharacterized protein</fullName>
    </submittedName>
</protein>
<evidence type="ECO:0000313" key="1">
    <source>
        <dbReference type="EMBL" id="OAJ36624.1"/>
    </source>
</evidence>